<accession>X0YL57</accession>
<protein>
    <submittedName>
        <fullName evidence="1">Uncharacterized protein</fullName>
    </submittedName>
</protein>
<gene>
    <name evidence="1" type="ORF">S01H1_70932</name>
</gene>
<proteinExistence type="predicted"/>
<sequence>MSHGDIKPWRGERCSSETFYVGCPTHPPITMPTEKSILYFEKVGEENTE</sequence>
<evidence type="ECO:0000313" key="1">
    <source>
        <dbReference type="EMBL" id="GAG37446.1"/>
    </source>
</evidence>
<dbReference type="EMBL" id="BARS01047199">
    <property type="protein sequence ID" value="GAG37446.1"/>
    <property type="molecule type" value="Genomic_DNA"/>
</dbReference>
<organism evidence="1">
    <name type="scientific">marine sediment metagenome</name>
    <dbReference type="NCBI Taxonomy" id="412755"/>
    <lineage>
        <taxon>unclassified sequences</taxon>
        <taxon>metagenomes</taxon>
        <taxon>ecological metagenomes</taxon>
    </lineage>
</organism>
<dbReference type="AlphaFoldDB" id="X0YL57"/>
<reference evidence="1" key="1">
    <citation type="journal article" date="2014" name="Front. Microbiol.">
        <title>High frequency of phylogenetically diverse reductive dehalogenase-homologous genes in deep subseafloor sedimentary metagenomes.</title>
        <authorList>
            <person name="Kawai M."/>
            <person name="Futagami T."/>
            <person name="Toyoda A."/>
            <person name="Takaki Y."/>
            <person name="Nishi S."/>
            <person name="Hori S."/>
            <person name="Arai W."/>
            <person name="Tsubouchi T."/>
            <person name="Morono Y."/>
            <person name="Uchiyama I."/>
            <person name="Ito T."/>
            <person name="Fujiyama A."/>
            <person name="Inagaki F."/>
            <person name="Takami H."/>
        </authorList>
    </citation>
    <scope>NUCLEOTIDE SEQUENCE</scope>
    <source>
        <strain evidence="1">Expedition CK06-06</strain>
    </source>
</reference>
<comment type="caution">
    <text evidence="1">The sequence shown here is derived from an EMBL/GenBank/DDBJ whole genome shotgun (WGS) entry which is preliminary data.</text>
</comment>
<feature type="non-terminal residue" evidence="1">
    <location>
        <position position="49"/>
    </location>
</feature>
<name>X0YL57_9ZZZZ</name>